<evidence type="ECO:0000313" key="3">
    <source>
        <dbReference type="Proteomes" id="UP001269400"/>
    </source>
</evidence>
<evidence type="ECO:0000313" key="2">
    <source>
        <dbReference type="EMBL" id="MDU9690772.1"/>
    </source>
</evidence>
<dbReference type="AlphaFoldDB" id="A0AAX6N4H1"/>
<sequence>MNKLLFYGTSDAQGVPRLLCDCKVCTQKDQLNQRTRPSAQFTMDGNVFLIDVSPDFKHQFHLYNNKKIPSTVFITHPHNDHVAGLGDLADLCYWNNVNTEVVGAPEVISELTERFPYLAKRKGLTFKGTLKWDSGETTITFHKVNHGFNGHSYGIVVHQKQGERWAYVSDSFNVTKEQWQPFYHLDLLIFGTSFWKEYLQKEKRSVYDVTEAVEIKAKLQAKNMVFTHLSHDIDIPKHAEMLSDENVSFAYDGREILLPYLCLD</sequence>
<reference evidence="2" key="1">
    <citation type="journal article" date="2022" name="J Environ Chem Eng">
        <title>Biodegradation of petroleum oil using a constructed nonpathogenic and heavy metal-tolerant bacterial consortium isolated from marine sponges.</title>
        <authorList>
            <person name="Dechsakulwatana C."/>
            <person name="Rungsihiranrut A."/>
            <person name="Muangchinda C."/>
            <person name="Ningthoujam R."/>
            <person name="Klankeo P."/>
            <person name="Pinyakong O."/>
        </authorList>
    </citation>
    <scope>NUCLEOTIDE SEQUENCE</scope>
    <source>
        <strain evidence="2">TL01-2</strain>
    </source>
</reference>
<dbReference type="Proteomes" id="UP001269400">
    <property type="component" value="Unassembled WGS sequence"/>
</dbReference>
<accession>A0AAX6N4H1</accession>
<dbReference type="SUPFAM" id="SSF56281">
    <property type="entry name" value="Metallo-hydrolase/oxidoreductase"/>
    <property type="match status" value="1"/>
</dbReference>
<dbReference type="Gene3D" id="3.60.15.10">
    <property type="entry name" value="Ribonuclease Z/Hydroxyacylglutathione hydrolase-like"/>
    <property type="match status" value="1"/>
</dbReference>
<dbReference type="InterPro" id="IPR001279">
    <property type="entry name" value="Metallo-B-lactamas"/>
</dbReference>
<dbReference type="PANTHER" id="PTHR42663:SF6">
    <property type="entry name" value="HYDROLASE C777.06C-RELATED"/>
    <property type="match status" value="1"/>
</dbReference>
<comment type="caution">
    <text evidence="2">The sequence shown here is derived from an EMBL/GenBank/DDBJ whole genome shotgun (WGS) entry which is preliminary data.</text>
</comment>
<name>A0AAX6N4H1_PRIAR</name>
<dbReference type="Pfam" id="PF12706">
    <property type="entry name" value="Lactamase_B_2"/>
    <property type="match status" value="1"/>
</dbReference>
<protein>
    <submittedName>
        <fullName evidence="2">MBL fold metallo-hydrolase</fullName>
    </submittedName>
</protein>
<dbReference type="CDD" id="cd16279">
    <property type="entry name" value="metallo-hydrolase-like_MBL-fold"/>
    <property type="match status" value="1"/>
</dbReference>
<organism evidence="2 3">
    <name type="scientific">Priestia aryabhattai</name>
    <name type="common">Bacillus aryabhattai</name>
    <dbReference type="NCBI Taxonomy" id="412384"/>
    <lineage>
        <taxon>Bacteria</taxon>
        <taxon>Bacillati</taxon>
        <taxon>Bacillota</taxon>
        <taxon>Bacilli</taxon>
        <taxon>Bacillales</taxon>
        <taxon>Bacillaceae</taxon>
        <taxon>Priestia</taxon>
    </lineage>
</organism>
<dbReference type="RefSeq" id="WP_115653914.1">
    <property type="nucleotide sequence ID" value="NZ_JAPTGD010000001.1"/>
</dbReference>
<dbReference type="SMART" id="SM00849">
    <property type="entry name" value="Lactamase_B"/>
    <property type="match status" value="1"/>
</dbReference>
<reference evidence="2" key="2">
    <citation type="submission" date="2022-12" db="EMBL/GenBank/DDBJ databases">
        <authorList>
            <person name="Dechsakulwatana C."/>
            <person name="Rungsihiranrut A."/>
            <person name="Muangchinda C."/>
            <person name="Ningthoujam R."/>
            <person name="Klankeo P."/>
            <person name="Pinyakong O."/>
        </authorList>
    </citation>
    <scope>NUCLEOTIDE SEQUENCE</scope>
    <source>
        <strain evidence="2">TL01-2</strain>
    </source>
</reference>
<evidence type="ECO:0000259" key="1">
    <source>
        <dbReference type="SMART" id="SM00849"/>
    </source>
</evidence>
<proteinExistence type="predicted"/>
<gene>
    <name evidence="2" type="ORF">O0Q50_06305</name>
</gene>
<dbReference type="PANTHER" id="PTHR42663">
    <property type="entry name" value="HYDROLASE C777.06C-RELATED-RELATED"/>
    <property type="match status" value="1"/>
</dbReference>
<dbReference type="EMBL" id="JAPTGD010000001">
    <property type="protein sequence ID" value="MDU9690772.1"/>
    <property type="molecule type" value="Genomic_DNA"/>
</dbReference>
<feature type="domain" description="Metallo-beta-lactamase" evidence="1">
    <location>
        <begin position="35"/>
        <end position="216"/>
    </location>
</feature>
<dbReference type="InterPro" id="IPR036866">
    <property type="entry name" value="RibonucZ/Hydroxyglut_hydro"/>
</dbReference>